<dbReference type="GO" id="GO:0003677">
    <property type="term" value="F:DNA binding"/>
    <property type="evidence" value="ECO:0007669"/>
    <property type="project" value="UniProtKB-KW"/>
</dbReference>
<dbReference type="NCBIfam" id="TIGR00738">
    <property type="entry name" value="rrf2_super"/>
    <property type="match status" value="1"/>
</dbReference>
<dbReference type="Pfam" id="PF02082">
    <property type="entry name" value="Rrf2"/>
    <property type="match status" value="1"/>
</dbReference>
<dbReference type="GO" id="GO:0005829">
    <property type="term" value="C:cytosol"/>
    <property type="evidence" value="ECO:0007669"/>
    <property type="project" value="TreeGrafter"/>
</dbReference>
<protein>
    <submittedName>
        <fullName evidence="2">Rrf2 family transcriptional regulator</fullName>
    </submittedName>
</protein>
<dbReference type="EMBL" id="WEHW01000001">
    <property type="protein sequence ID" value="KAB7652928.1"/>
    <property type="molecule type" value="Genomic_DNA"/>
</dbReference>
<dbReference type="SUPFAM" id="SSF46785">
    <property type="entry name" value="Winged helix' DNA-binding domain"/>
    <property type="match status" value="1"/>
</dbReference>
<gene>
    <name evidence="2" type="ORF">GBM96_00900</name>
</gene>
<dbReference type="Proteomes" id="UP000469462">
    <property type="component" value="Unassembled WGS sequence"/>
</dbReference>
<keyword evidence="3" id="KW-1185">Reference proteome</keyword>
<dbReference type="Gene3D" id="1.10.10.10">
    <property type="entry name" value="Winged helix-like DNA-binding domain superfamily/Winged helix DNA-binding domain"/>
    <property type="match status" value="1"/>
</dbReference>
<name>A0AAI9SFY8_9BURK</name>
<evidence type="ECO:0000313" key="2">
    <source>
        <dbReference type="EMBL" id="KAB7652928.1"/>
    </source>
</evidence>
<sequence length="156" mass="17169">MHLKLYTDLGLRVLMVVARLKPDERITLPELAQRLNCSQNHVTKVANNMVRLGWLVTARGRNGGMRLALAADEYRIGDVVRTLEGNEPLINCAEPPCPFCRQCALAGLLDEAREAFYQTLNRETLASIANPARTVSMLAAILPSKAKAGKREEATA</sequence>
<dbReference type="GO" id="GO:0003700">
    <property type="term" value="F:DNA-binding transcription factor activity"/>
    <property type="evidence" value="ECO:0007669"/>
    <property type="project" value="TreeGrafter"/>
</dbReference>
<organism evidence="2 3">
    <name type="scientific">Sutterella seckii</name>
    <dbReference type="NCBI Taxonomy" id="1944635"/>
    <lineage>
        <taxon>Bacteria</taxon>
        <taxon>Pseudomonadati</taxon>
        <taxon>Pseudomonadota</taxon>
        <taxon>Betaproteobacteria</taxon>
        <taxon>Burkholderiales</taxon>
        <taxon>Sutterellaceae</taxon>
        <taxon>Sutterella</taxon>
    </lineage>
</organism>
<comment type="caution">
    <text evidence="2">The sequence shown here is derived from an EMBL/GenBank/DDBJ whole genome shotgun (WGS) entry which is preliminary data.</text>
</comment>
<dbReference type="InterPro" id="IPR036390">
    <property type="entry name" value="WH_DNA-bd_sf"/>
</dbReference>
<keyword evidence="1" id="KW-0238">DNA-binding</keyword>
<dbReference type="PROSITE" id="PS51197">
    <property type="entry name" value="HTH_RRF2_2"/>
    <property type="match status" value="1"/>
</dbReference>
<dbReference type="PANTHER" id="PTHR33221:SF4">
    <property type="entry name" value="HTH-TYPE TRANSCRIPTIONAL REPRESSOR NSRR"/>
    <property type="match status" value="1"/>
</dbReference>
<accession>A0AAI9SFY8</accession>
<dbReference type="InterPro" id="IPR036388">
    <property type="entry name" value="WH-like_DNA-bd_sf"/>
</dbReference>
<dbReference type="AlphaFoldDB" id="A0AAI9SFY8"/>
<proteinExistence type="predicted"/>
<dbReference type="RefSeq" id="WP_139687889.1">
    <property type="nucleotide sequence ID" value="NZ_WEHW01000001.1"/>
</dbReference>
<reference evidence="2 3" key="1">
    <citation type="submission" date="2019-10" db="EMBL/GenBank/DDBJ databases">
        <title>Genome diversity of Sutterella seckii.</title>
        <authorList>
            <person name="Chaplin A.V."/>
            <person name="Sokolova S.R."/>
            <person name="Mosin K.A."/>
            <person name="Ivanova E.L."/>
            <person name="Kochetkova T.O."/>
            <person name="Goltsov A.Y."/>
            <person name="Trofimov D.Y."/>
            <person name="Efimov B.A."/>
        </authorList>
    </citation>
    <scope>NUCLEOTIDE SEQUENCE [LARGE SCALE GENOMIC DNA]</scope>
    <source>
        <strain evidence="2 3">ASD3426</strain>
    </source>
</reference>
<dbReference type="PANTHER" id="PTHR33221">
    <property type="entry name" value="WINGED HELIX-TURN-HELIX TRANSCRIPTIONAL REGULATOR, RRF2 FAMILY"/>
    <property type="match status" value="1"/>
</dbReference>
<evidence type="ECO:0000313" key="3">
    <source>
        <dbReference type="Proteomes" id="UP000469462"/>
    </source>
</evidence>
<evidence type="ECO:0000256" key="1">
    <source>
        <dbReference type="ARBA" id="ARBA00023125"/>
    </source>
</evidence>
<dbReference type="InterPro" id="IPR000944">
    <property type="entry name" value="Tscrpt_reg_Rrf2"/>
</dbReference>